<evidence type="ECO:0000313" key="1">
    <source>
        <dbReference type="EMBL" id="CAG8462519.1"/>
    </source>
</evidence>
<protein>
    <submittedName>
        <fullName evidence="1">15994_t:CDS:1</fullName>
    </submittedName>
</protein>
<gene>
    <name evidence="1" type="ORF">ACOLOM_LOCUS1227</name>
</gene>
<proteinExistence type="predicted"/>
<evidence type="ECO:0000313" key="2">
    <source>
        <dbReference type="Proteomes" id="UP000789525"/>
    </source>
</evidence>
<dbReference type="EMBL" id="CAJVPT010001453">
    <property type="protein sequence ID" value="CAG8462519.1"/>
    <property type="molecule type" value="Genomic_DNA"/>
</dbReference>
<sequence>MSSRPLCLVWSPHEGSNQFLVDSNNDLRLYEYNPKEPEDLNFKTIVLPGDPSKLTCFAWSSDPTCRGLIASGYTNGKTFIGNFYDGNEILTNASMRFSSRQHSYDTYTVKPARTCSVVAFCPVEPRLLAMGYERWKNENSLLILDLEKAKCINHYENSKDHDIQNSLGPTRNGSVNGLNLQSRGIAATVDSQEEFHTNAIPTRAVYGLTRDPHREYRIASYDEGNICIWDERKTPDPISFLELNKVQSDLIFENTSRSPLASTQLNRNSSLSGIDSNRVLNEGSSAGSATSDLSLDDESSIPSIWKSRQVKAIDSSANISLFSWIPTSTTKSSNHFMGVNKDTELRVLSVEEAPLFNWGPGGNVAIYDMVHLIELNQKPFESVECRDTTNGHPIKQNDPLVKGDTGNRTPRSEDLKKDSSSIVRRQSKDITNPNQKPKVVLFEEMDDDKLETLKFIQEDISMVMRKRAMAGYSMDCQVNEDLVKELPALKSLWNWMALAEKLADGKEAIFENVEYNYHGVYSVWTEGEDSRTPNDNDMIMVPTSKLLQRKLSLAICGWGFGKSELESTLLRMEKAGNFEKAAGWALFHGETERAVKALGNSQDERLKLMSTTLASIALNKKETRENPLLQEICKRLSVEMDDPYLRAIFSYMASGQWDDVLRKDEIGLQDRIGIALRFLDDDKLSAYLYETVEAVKKAGDIFGVILTGLTPDGIILFENYLNNTSDVQTASLAFSFCVSRRYADKRVINWIEKTLLDKWKMFHCRARFDIARGKKMSSSEAMEPVPAQVYVRCNKCNSSIAYSLHIPGVKGRTIMPTYPSNHGAHSRPKA</sequence>
<name>A0ACA9KB45_9GLOM</name>
<accession>A0ACA9KB45</accession>
<reference evidence="1" key="1">
    <citation type="submission" date="2021-06" db="EMBL/GenBank/DDBJ databases">
        <authorList>
            <person name="Kallberg Y."/>
            <person name="Tangrot J."/>
            <person name="Rosling A."/>
        </authorList>
    </citation>
    <scope>NUCLEOTIDE SEQUENCE</scope>
    <source>
        <strain evidence="1">CL356</strain>
    </source>
</reference>
<keyword evidence="2" id="KW-1185">Reference proteome</keyword>
<organism evidence="1 2">
    <name type="scientific">Acaulospora colombiana</name>
    <dbReference type="NCBI Taxonomy" id="27376"/>
    <lineage>
        <taxon>Eukaryota</taxon>
        <taxon>Fungi</taxon>
        <taxon>Fungi incertae sedis</taxon>
        <taxon>Mucoromycota</taxon>
        <taxon>Glomeromycotina</taxon>
        <taxon>Glomeromycetes</taxon>
        <taxon>Diversisporales</taxon>
        <taxon>Acaulosporaceae</taxon>
        <taxon>Acaulospora</taxon>
    </lineage>
</organism>
<comment type="caution">
    <text evidence="1">The sequence shown here is derived from an EMBL/GenBank/DDBJ whole genome shotgun (WGS) entry which is preliminary data.</text>
</comment>
<dbReference type="Proteomes" id="UP000789525">
    <property type="component" value="Unassembled WGS sequence"/>
</dbReference>